<dbReference type="GO" id="GO:0005506">
    <property type="term" value="F:iron ion binding"/>
    <property type="evidence" value="ECO:0007669"/>
    <property type="project" value="InterPro"/>
</dbReference>
<evidence type="ECO:0000256" key="1">
    <source>
        <dbReference type="ARBA" id="ARBA00004418"/>
    </source>
</evidence>
<dbReference type="GO" id="GO:0009055">
    <property type="term" value="F:electron transfer activity"/>
    <property type="evidence" value="ECO:0007669"/>
    <property type="project" value="InterPro"/>
</dbReference>
<dbReference type="EMBL" id="RDRB01000002">
    <property type="protein sequence ID" value="ROU03775.1"/>
    <property type="molecule type" value="Genomic_DNA"/>
</dbReference>
<dbReference type="InterPro" id="IPR050597">
    <property type="entry name" value="Cytochrome_c_Oxidase_Subunit"/>
</dbReference>
<evidence type="ECO:0000256" key="3">
    <source>
        <dbReference type="ARBA" id="ARBA00022617"/>
    </source>
</evidence>
<dbReference type="GO" id="GO:0020037">
    <property type="term" value="F:heme binding"/>
    <property type="evidence" value="ECO:0007669"/>
    <property type="project" value="InterPro"/>
</dbReference>
<feature type="binding site" description="covalent" evidence="8">
    <location>
        <position position="35"/>
    </location>
    <ligand>
        <name>heme c</name>
        <dbReference type="ChEBI" id="CHEBI:61717"/>
        <label>1</label>
    </ligand>
</feature>
<dbReference type="PROSITE" id="PS51007">
    <property type="entry name" value="CYTC"/>
    <property type="match status" value="1"/>
</dbReference>
<feature type="binding site" description="axial binding residue" evidence="9">
    <location>
        <position position="80"/>
    </location>
    <ligand>
        <name>heme c</name>
        <dbReference type="ChEBI" id="CHEBI:61717"/>
        <label>1</label>
    </ligand>
    <ligandPart>
        <name>Fe</name>
        <dbReference type="ChEBI" id="CHEBI:18248"/>
    </ligandPart>
</feature>
<comment type="PTM">
    <text evidence="8">Binds 2 heme c groups covalently per subunit.</text>
</comment>
<dbReference type="Proteomes" id="UP000268016">
    <property type="component" value="Unassembled WGS sequence"/>
</dbReference>
<dbReference type="InterPro" id="IPR024167">
    <property type="entry name" value="Cytochrome_c4-like"/>
</dbReference>
<organism evidence="11 12">
    <name type="scientific">Histidinibacterium lentulum</name>
    <dbReference type="NCBI Taxonomy" id="2480588"/>
    <lineage>
        <taxon>Bacteria</taxon>
        <taxon>Pseudomonadati</taxon>
        <taxon>Pseudomonadota</taxon>
        <taxon>Alphaproteobacteria</taxon>
        <taxon>Rhodobacterales</taxon>
        <taxon>Paracoccaceae</taxon>
        <taxon>Histidinibacterium</taxon>
    </lineage>
</organism>
<evidence type="ECO:0000256" key="2">
    <source>
        <dbReference type="ARBA" id="ARBA00022448"/>
    </source>
</evidence>
<keyword evidence="6" id="KW-0249">Electron transport</keyword>
<evidence type="ECO:0000256" key="4">
    <source>
        <dbReference type="ARBA" id="ARBA00022723"/>
    </source>
</evidence>
<dbReference type="RefSeq" id="WP_123641310.1">
    <property type="nucleotide sequence ID" value="NZ_ML119082.1"/>
</dbReference>
<evidence type="ECO:0000313" key="11">
    <source>
        <dbReference type="EMBL" id="ROU03775.1"/>
    </source>
</evidence>
<sequence length="204" mass="22621">MRHWKIILAVALLIALVLILWPERARAQSNAILDCTTCHVTSGPPPEEAALYPVLNGKPSRYIERQLWAYREDYREHPQMSATATALGEGAAAAARLYADLPPIRVTEPEGEAPALITEGDWERGLAPCSMCHGLEEDMRAQLAPLLHGQPRSYLAHELRAYADGTRRSDPMGRMRAYASRLTESEIGELAAWYASSREGVDVE</sequence>
<evidence type="ECO:0000256" key="6">
    <source>
        <dbReference type="ARBA" id="ARBA00022982"/>
    </source>
</evidence>
<comment type="caution">
    <text evidence="11">The sequence shown here is derived from an EMBL/GenBank/DDBJ whole genome shotgun (WGS) entry which is preliminary data.</text>
</comment>
<name>A0A3N2R8L1_9RHOB</name>
<dbReference type="SUPFAM" id="SSF46626">
    <property type="entry name" value="Cytochrome c"/>
    <property type="match status" value="2"/>
</dbReference>
<proteinExistence type="predicted"/>
<keyword evidence="2" id="KW-0813">Transport</keyword>
<protein>
    <recommendedName>
        <fullName evidence="10">Cytochrome c domain-containing protein</fullName>
    </recommendedName>
</protein>
<evidence type="ECO:0000256" key="8">
    <source>
        <dbReference type="PIRSR" id="PIRSR000005-1"/>
    </source>
</evidence>
<feature type="binding site" description="axial binding residue" evidence="9">
    <location>
        <position position="175"/>
    </location>
    <ligand>
        <name>heme c</name>
        <dbReference type="ChEBI" id="CHEBI:61717"/>
        <label>2</label>
    </ligand>
    <ligandPart>
        <name>Fe</name>
        <dbReference type="ChEBI" id="CHEBI:18248"/>
    </ligandPart>
</feature>
<keyword evidence="12" id="KW-1185">Reference proteome</keyword>
<keyword evidence="7 9" id="KW-0408">Iron</keyword>
<comment type="subcellular location">
    <subcellularLocation>
        <location evidence="1">Periplasm</location>
    </subcellularLocation>
</comment>
<feature type="binding site" description="axial binding residue" evidence="9">
    <location>
        <position position="133"/>
    </location>
    <ligand>
        <name>heme c</name>
        <dbReference type="ChEBI" id="CHEBI:61717"/>
        <label>2</label>
    </ligand>
    <ligandPart>
        <name>Fe</name>
        <dbReference type="ChEBI" id="CHEBI:18248"/>
    </ligandPart>
</feature>
<dbReference type="InterPro" id="IPR036909">
    <property type="entry name" value="Cyt_c-like_dom_sf"/>
</dbReference>
<evidence type="ECO:0000256" key="7">
    <source>
        <dbReference type="ARBA" id="ARBA00023004"/>
    </source>
</evidence>
<evidence type="ECO:0000256" key="9">
    <source>
        <dbReference type="PIRSR" id="PIRSR000005-2"/>
    </source>
</evidence>
<reference evidence="11 12" key="1">
    <citation type="submission" date="2018-10" db="EMBL/GenBank/DDBJ databases">
        <title>Histidinibacterium lentulum gen. nov., sp. nov., a marine bacterium from the culture broth of Picochlorum sp. 122.</title>
        <authorList>
            <person name="Wang G."/>
        </authorList>
    </citation>
    <scope>NUCLEOTIDE SEQUENCE [LARGE SCALE GENOMIC DNA]</scope>
    <source>
        <strain evidence="11 12">B17</strain>
    </source>
</reference>
<feature type="binding site" description="covalent" evidence="8">
    <location>
        <position position="129"/>
    </location>
    <ligand>
        <name>heme c</name>
        <dbReference type="ChEBI" id="CHEBI:61717"/>
        <label>2</label>
    </ligand>
</feature>
<accession>A0A3N2R8L1</accession>
<evidence type="ECO:0000313" key="12">
    <source>
        <dbReference type="Proteomes" id="UP000268016"/>
    </source>
</evidence>
<feature type="binding site" description="covalent" evidence="8">
    <location>
        <position position="38"/>
    </location>
    <ligand>
        <name>heme c</name>
        <dbReference type="ChEBI" id="CHEBI:61717"/>
        <label>1</label>
    </ligand>
</feature>
<dbReference type="InterPro" id="IPR009056">
    <property type="entry name" value="Cyt_c-like_dom"/>
</dbReference>
<feature type="binding site" description="axial binding residue" evidence="9">
    <location>
        <position position="39"/>
    </location>
    <ligand>
        <name>heme c</name>
        <dbReference type="ChEBI" id="CHEBI:61717"/>
        <label>1</label>
    </ligand>
    <ligandPart>
        <name>Fe</name>
        <dbReference type="ChEBI" id="CHEBI:18248"/>
    </ligandPart>
</feature>
<dbReference type="OrthoDB" id="9808603at2"/>
<dbReference type="PANTHER" id="PTHR33751:SF9">
    <property type="entry name" value="CYTOCHROME C4"/>
    <property type="match status" value="1"/>
</dbReference>
<dbReference type="GO" id="GO:0042597">
    <property type="term" value="C:periplasmic space"/>
    <property type="evidence" value="ECO:0007669"/>
    <property type="project" value="UniProtKB-SubCell"/>
</dbReference>
<evidence type="ECO:0000256" key="5">
    <source>
        <dbReference type="ARBA" id="ARBA00022764"/>
    </source>
</evidence>
<dbReference type="Gene3D" id="1.10.760.10">
    <property type="entry name" value="Cytochrome c-like domain"/>
    <property type="match status" value="2"/>
</dbReference>
<keyword evidence="5" id="KW-0574">Periplasm</keyword>
<gene>
    <name evidence="11" type="ORF">EAT49_05635</name>
</gene>
<dbReference type="PIRSF" id="PIRSF000005">
    <property type="entry name" value="Cytochrome_c4"/>
    <property type="match status" value="1"/>
</dbReference>
<evidence type="ECO:0000259" key="10">
    <source>
        <dbReference type="PROSITE" id="PS51007"/>
    </source>
</evidence>
<keyword evidence="3 8" id="KW-0349">Heme</keyword>
<dbReference type="AlphaFoldDB" id="A0A3N2R8L1"/>
<keyword evidence="4 9" id="KW-0479">Metal-binding</keyword>
<dbReference type="PANTHER" id="PTHR33751">
    <property type="entry name" value="CBB3-TYPE CYTOCHROME C OXIDASE SUBUNIT FIXP"/>
    <property type="match status" value="1"/>
</dbReference>
<feature type="domain" description="Cytochrome c" evidence="10">
    <location>
        <begin position="115"/>
        <end position="198"/>
    </location>
</feature>
<feature type="binding site" description="covalent" evidence="8">
    <location>
        <position position="132"/>
    </location>
    <ligand>
        <name>heme c</name>
        <dbReference type="ChEBI" id="CHEBI:61717"/>
        <label>2</label>
    </ligand>
</feature>